<keyword evidence="2 6" id="KW-0067">ATP-binding</keyword>
<evidence type="ECO:0000313" key="13">
    <source>
        <dbReference type="Proteomes" id="UP001152797"/>
    </source>
</evidence>
<dbReference type="InterPro" id="IPR000857">
    <property type="entry name" value="MyTH4_dom"/>
</dbReference>
<keyword evidence="1 6" id="KW-0547">Nucleotide-binding</keyword>
<dbReference type="Gene3D" id="1.20.5.4820">
    <property type="match status" value="1"/>
</dbReference>
<dbReference type="PANTHER" id="PTHR13140">
    <property type="entry name" value="MYOSIN"/>
    <property type="match status" value="1"/>
</dbReference>
<evidence type="ECO:0000256" key="3">
    <source>
        <dbReference type="ARBA" id="ARBA00023123"/>
    </source>
</evidence>
<dbReference type="Gene3D" id="1.25.40.530">
    <property type="entry name" value="MyTH4 domain"/>
    <property type="match status" value="1"/>
</dbReference>
<gene>
    <name evidence="10" type="ORF">C1SCF055_LOCUS24010</name>
</gene>
<feature type="compositionally biased region" description="Polar residues" evidence="7">
    <location>
        <begin position="1727"/>
        <end position="1736"/>
    </location>
</feature>
<dbReference type="Proteomes" id="UP001152797">
    <property type="component" value="Unassembled WGS sequence"/>
</dbReference>
<dbReference type="Gene3D" id="3.40.850.10">
    <property type="entry name" value="Kinesin motor domain"/>
    <property type="match status" value="1"/>
</dbReference>
<dbReference type="SMART" id="SM00242">
    <property type="entry name" value="MYSc"/>
    <property type="match status" value="1"/>
</dbReference>
<dbReference type="OrthoDB" id="423486at2759"/>
<reference evidence="10" key="1">
    <citation type="submission" date="2022-10" db="EMBL/GenBank/DDBJ databases">
        <authorList>
            <person name="Chen Y."/>
            <person name="Dougan E. K."/>
            <person name="Chan C."/>
            <person name="Rhodes N."/>
            <person name="Thang M."/>
        </authorList>
    </citation>
    <scope>NUCLEOTIDE SEQUENCE</scope>
</reference>
<feature type="region of interest" description="Disordered" evidence="7">
    <location>
        <begin position="1088"/>
        <end position="1107"/>
    </location>
</feature>
<evidence type="ECO:0000259" key="8">
    <source>
        <dbReference type="PROSITE" id="PS51016"/>
    </source>
</evidence>
<dbReference type="GO" id="GO:0005737">
    <property type="term" value="C:cytoplasm"/>
    <property type="evidence" value="ECO:0007669"/>
    <property type="project" value="TreeGrafter"/>
</dbReference>
<protein>
    <submittedName>
        <fullName evidence="12">Unconventional myosin-Va</fullName>
    </submittedName>
</protein>
<evidence type="ECO:0000256" key="1">
    <source>
        <dbReference type="ARBA" id="ARBA00022741"/>
    </source>
</evidence>
<keyword evidence="3 6" id="KW-0518">Myosin</keyword>
<dbReference type="Gene3D" id="1.10.10.820">
    <property type="match status" value="1"/>
</dbReference>
<dbReference type="GO" id="GO:0016020">
    <property type="term" value="C:membrane"/>
    <property type="evidence" value="ECO:0007669"/>
    <property type="project" value="TreeGrafter"/>
</dbReference>
<keyword evidence="4 6" id="KW-0505">Motor protein</keyword>
<evidence type="ECO:0000313" key="12">
    <source>
        <dbReference type="EMBL" id="CAL4784963.1"/>
    </source>
</evidence>
<dbReference type="EMBL" id="CAMXCT010002364">
    <property type="protein sequence ID" value="CAI3997651.1"/>
    <property type="molecule type" value="Genomic_DNA"/>
</dbReference>
<feature type="region of interest" description="Disordered" evidence="7">
    <location>
        <begin position="938"/>
        <end position="981"/>
    </location>
</feature>
<accession>A0A9P1CUH5</accession>
<sequence>MRRLWVPHPDQVWAPCWLHDSIDGIATFGTEEGEALEIPAVGVNDLEEVHQQQVVGEEDVCLLDTVTKAALLHTIRVRFSKQLVYTWVSRILLAVNPFQVLPLYSSQVLDQYRFASEVRALPPHIFSIAADAMSNLRTSRRHQAIVINGESGAGKTESAKLIMSFIAEATKSDSQEQTQSFEEKVLRTNPIMEAFGNAMTVRNNNSSRFVKWLNFHTQDGRLVGCEVQQYLLEDTRICSVAKGERSYHIFFQLLQARQSPLLKDLELEGPESYAYTRCGELTVPGIDDLQAFEELKEALDALGIGKSTQAQMWQILSAVLWLGNCRFSSEAHHEGVKFEDERPVQQAARMLGLQIEDLKKCMLVRKITVGKDLVETPQRGEQANAARDSLSKYIYMQLFVWAVESLNQTLKVDSSSKSRTSETQALGILDIAGFESFEHNSLEQLLINLCNEHLQQFFNNFVFRSELEDYAKEGLSLDCEVNFVDNKEVLQLLDGRAGILDVLDEEVVMPKASDESFASKVKTGQAQHPRLVKPKTGGKLLFGVRHFAGEVMYNCEGFLQKNVDKPPEDFIKLIPSSSLELLKELGKDSEVQPSQASKSGGRKPKSTSAKFRLSLRQLIGKIDVSDPHFVRCIKPNTEKVPNKFNSPLVLEQLLFSGILEAVQIRQKGFASRASFDDFLKRYSCIASADTKTLSATDLVKHLMEKLKLDAGGMQVGKTKVFLKASVLDQLEAVLAASRYNMALRLQAVMRSRQARKHFAAARPATKALKESLRRVGWDDSSNVERLGVLVDKLGSEAKAFLAELRKAESALPNYPSSQRLRETAQAITARLTKELQCVEHMERLEKSTDAMEIEKALARAEGLKLPKTPLTLDLRSRCKALQVQMPLKQALQSAVNDEDSDALARVVAEVEKKGLNLQVKSWLLELDMAGLVEQVAAKTQPVKPQEPTAPTPTPAQPAEESTVEKKPSPFRMSRRSSRRQTFTGFSDAQQLQLLASLEQAAEELDSVIMEQLLEQAMRNGIDEADLQEYHKLLCRLQDESFLRSTVEQVLEEIKGRCPPRNALQKLQNLSHQLRILHGDAELIRAAARGAQQGTRKRTKSFASNADPSRRQSVLDVSNVEELRVACESFRDLSSFSKLKSEGTWKGHRNSLLQHVQVDFNGTMLGHSKVTIAESLTHIPKSREAVAVQNFRNIVIWMGDRPAQECQRIASRESVVDIASSDPLMRDEVFMQLLKQLSGNPSPRSEWLGWQLLLQICKATMPSDELDDFVRFFCAQKMRRAPASHAETDASNWEIARIAAECFEALAAALPRPADSDVSGDMVGVLVHLVDKSSQNLFVPVATTLKELSSLMGSRVGVKHWRDFAFFQATNRSDSLRMLPDMLPVSELINMWQQIREATNLRGHLHWLRRFLRPQEMLLAGDLHHAALTFRQAVRSHMGRPVPCQAGAEAEEMATAAALMWLECYNPSQKIKDNDALVCQLLKGQMSGLKPAQQDEVRRMLLAKVHDMRSEFGPRIPQLQRMTRAFALMRCFPFFGAHRWSAKVIAPAKVNAGQMVVNNPPDRFLSVHARQTEPDVWVFVDMLGLHLAPAMTSHTNGAGLWSFHFQPEGAFSMSGSDLASPVSCFTPASAASRRRSMTSDSTFTDDGGSSTVSTAKGRRNLRLHKQVGRLLRWGAKPGVLQLVVHSADIGRSALQTQLVALACPDAMDVGSLARLARQNKRQPRPPCMSTNHSQRKC</sequence>
<dbReference type="Pfam" id="PF00784">
    <property type="entry name" value="MyTH4"/>
    <property type="match status" value="1"/>
</dbReference>
<dbReference type="SUPFAM" id="SSF52540">
    <property type="entry name" value="P-loop containing nucleoside triphosphate hydrolases"/>
    <property type="match status" value="1"/>
</dbReference>
<comment type="caution">
    <text evidence="10">The sequence shown here is derived from an EMBL/GenBank/DDBJ whole genome shotgun (WGS) entry which is preliminary data.</text>
</comment>
<comment type="similarity">
    <text evidence="6">Belongs to the TRAFAC class myosin-kinesin ATPase superfamily. Myosin family.</text>
</comment>
<dbReference type="InterPro" id="IPR036961">
    <property type="entry name" value="Kinesin_motor_dom_sf"/>
</dbReference>
<organism evidence="10">
    <name type="scientific">Cladocopium goreaui</name>
    <dbReference type="NCBI Taxonomy" id="2562237"/>
    <lineage>
        <taxon>Eukaryota</taxon>
        <taxon>Sar</taxon>
        <taxon>Alveolata</taxon>
        <taxon>Dinophyceae</taxon>
        <taxon>Suessiales</taxon>
        <taxon>Symbiodiniaceae</taxon>
        <taxon>Cladocopium</taxon>
    </lineage>
</organism>
<feature type="domain" description="Myosin motor" evidence="9">
    <location>
        <begin position="55"/>
        <end position="735"/>
    </location>
</feature>
<evidence type="ECO:0000256" key="4">
    <source>
        <dbReference type="ARBA" id="ARBA00023175"/>
    </source>
</evidence>
<proteinExistence type="inferred from homology"/>
<feature type="compositionally biased region" description="Low complexity" evidence="7">
    <location>
        <begin position="1637"/>
        <end position="1653"/>
    </location>
</feature>
<feature type="binding site" evidence="6">
    <location>
        <begin position="149"/>
        <end position="156"/>
    </location>
    <ligand>
        <name>ATP</name>
        <dbReference type="ChEBI" id="CHEBI:30616"/>
    </ligand>
</feature>
<feature type="region of interest" description="Disordered" evidence="7">
    <location>
        <begin position="1632"/>
        <end position="1653"/>
    </location>
</feature>
<dbReference type="GO" id="GO:0016459">
    <property type="term" value="C:myosin complex"/>
    <property type="evidence" value="ECO:0007669"/>
    <property type="project" value="UniProtKB-KW"/>
</dbReference>
<dbReference type="PRINTS" id="PR00193">
    <property type="entry name" value="MYOSINHEAVY"/>
</dbReference>
<dbReference type="PANTHER" id="PTHR13140:SF706">
    <property type="entry name" value="DILUTE CLASS UNCONVENTIONAL MYOSIN, ISOFORM C"/>
    <property type="match status" value="1"/>
</dbReference>
<dbReference type="InterPro" id="IPR001609">
    <property type="entry name" value="Myosin_head_motor_dom-like"/>
</dbReference>
<evidence type="ECO:0000256" key="6">
    <source>
        <dbReference type="PROSITE-ProRule" id="PRU00782"/>
    </source>
</evidence>
<dbReference type="InterPro" id="IPR027417">
    <property type="entry name" value="P-loop_NTPase"/>
</dbReference>
<evidence type="ECO:0000256" key="2">
    <source>
        <dbReference type="ARBA" id="ARBA00022840"/>
    </source>
</evidence>
<keyword evidence="13" id="KW-1185">Reference proteome</keyword>
<dbReference type="CDD" id="cd00124">
    <property type="entry name" value="MYSc"/>
    <property type="match status" value="1"/>
</dbReference>
<reference evidence="11" key="2">
    <citation type="submission" date="2024-04" db="EMBL/GenBank/DDBJ databases">
        <authorList>
            <person name="Chen Y."/>
            <person name="Shah S."/>
            <person name="Dougan E. K."/>
            <person name="Thang M."/>
            <person name="Chan C."/>
        </authorList>
    </citation>
    <scope>NUCLEOTIDE SEQUENCE [LARGE SCALE GENOMIC DNA]</scope>
</reference>
<dbReference type="GO" id="GO:0005524">
    <property type="term" value="F:ATP binding"/>
    <property type="evidence" value="ECO:0007669"/>
    <property type="project" value="UniProtKB-UniRule"/>
</dbReference>
<feature type="region of interest" description="Disordered" evidence="7">
    <location>
        <begin position="588"/>
        <end position="608"/>
    </location>
</feature>
<name>A0A9P1CUH5_9DINO</name>
<evidence type="ECO:0000313" key="11">
    <source>
        <dbReference type="EMBL" id="CAL1151026.1"/>
    </source>
</evidence>
<evidence type="ECO:0000256" key="7">
    <source>
        <dbReference type="SAM" id="MobiDB-lite"/>
    </source>
</evidence>
<dbReference type="EMBL" id="CAMXCT030002364">
    <property type="protein sequence ID" value="CAL4784963.1"/>
    <property type="molecule type" value="Genomic_DNA"/>
</dbReference>
<evidence type="ECO:0000256" key="5">
    <source>
        <dbReference type="ARBA" id="ARBA00023203"/>
    </source>
</evidence>
<dbReference type="Gene3D" id="1.20.120.720">
    <property type="entry name" value="Myosin VI head, motor domain, U50 subdomain"/>
    <property type="match status" value="1"/>
</dbReference>
<dbReference type="GO" id="GO:0000146">
    <property type="term" value="F:microfilament motor activity"/>
    <property type="evidence" value="ECO:0007669"/>
    <property type="project" value="TreeGrafter"/>
</dbReference>
<evidence type="ECO:0000313" key="10">
    <source>
        <dbReference type="EMBL" id="CAI3997651.1"/>
    </source>
</evidence>
<evidence type="ECO:0000259" key="9">
    <source>
        <dbReference type="PROSITE" id="PS51456"/>
    </source>
</evidence>
<dbReference type="InterPro" id="IPR038185">
    <property type="entry name" value="MyTH4_dom_sf"/>
</dbReference>
<feature type="region of interest" description="Actin-binding" evidence="6">
    <location>
        <begin position="615"/>
        <end position="637"/>
    </location>
</feature>
<dbReference type="PROSITE" id="PS51456">
    <property type="entry name" value="MYOSIN_MOTOR"/>
    <property type="match status" value="1"/>
</dbReference>
<dbReference type="GO" id="GO:0051015">
    <property type="term" value="F:actin filament binding"/>
    <property type="evidence" value="ECO:0007669"/>
    <property type="project" value="TreeGrafter"/>
</dbReference>
<dbReference type="EMBL" id="CAMXCT020002364">
    <property type="protein sequence ID" value="CAL1151026.1"/>
    <property type="molecule type" value="Genomic_DNA"/>
</dbReference>
<dbReference type="SMART" id="SM00139">
    <property type="entry name" value="MyTH4"/>
    <property type="match status" value="1"/>
</dbReference>
<feature type="region of interest" description="Disordered" evidence="7">
    <location>
        <begin position="1715"/>
        <end position="1736"/>
    </location>
</feature>
<feature type="domain" description="MyTH4" evidence="8">
    <location>
        <begin position="1166"/>
        <end position="1321"/>
    </location>
</feature>
<keyword evidence="5 6" id="KW-0009">Actin-binding</keyword>
<dbReference type="GO" id="GO:0007015">
    <property type="term" value="P:actin filament organization"/>
    <property type="evidence" value="ECO:0007669"/>
    <property type="project" value="TreeGrafter"/>
</dbReference>
<dbReference type="PROSITE" id="PS51016">
    <property type="entry name" value="MYTH4"/>
    <property type="match status" value="1"/>
</dbReference>
<dbReference type="Gene3D" id="1.20.58.530">
    <property type="match status" value="1"/>
</dbReference>
<dbReference type="PROSITE" id="PS50096">
    <property type="entry name" value="IQ"/>
    <property type="match status" value="1"/>
</dbReference>
<dbReference type="FunFam" id="1.10.10.820:FF:000001">
    <property type="entry name" value="Myosin heavy chain"/>
    <property type="match status" value="1"/>
</dbReference>
<dbReference type="Pfam" id="PF00063">
    <property type="entry name" value="Myosin_head"/>
    <property type="match status" value="1"/>
</dbReference>